<comment type="caution">
    <text evidence="1">The sequence shown here is derived from an EMBL/GenBank/DDBJ whole genome shotgun (WGS) entry which is preliminary data.</text>
</comment>
<organism evidence="1 2">
    <name type="scientific">Vespula squamosa</name>
    <name type="common">Southern yellow jacket</name>
    <name type="synonym">Wasp</name>
    <dbReference type="NCBI Taxonomy" id="30214"/>
    <lineage>
        <taxon>Eukaryota</taxon>
        <taxon>Metazoa</taxon>
        <taxon>Ecdysozoa</taxon>
        <taxon>Arthropoda</taxon>
        <taxon>Hexapoda</taxon>
        <taxon>Insecta</taxon>
        <taxon>Pterygota</taxon>
        <taxon>Neoptera</taxon>
        <taxon>Endopterygota</taxon>
        <taxon>Hymenoptera</taxon>
        <taxon>Apocrita</taxon>
        <taxon>Aculeata</taxon>
        <taxon>Vespoidea</taxon>
        <taxon>Vespidae</taxon>
        <taxon>Vespinae</taxon>
        <taxon>Vespula</taxon>
    </lineage>
</organism>
<reference evidence="1 2" key="1">
    <citation type="journal article" date="2024" name="Ann. Entomol. Soc. Am.">
        <title>Genomic analyses of the southern and eastern yellowjacket wasps (Hymenoptera: Vespidae) reveal evolutionary signatures of social life.</title>
        <authorList>
            <person name="Catto M.A."/>
            <person name="Caine P.B."/>
            <person name="Orr S.E."/>
            <person name="Hunt B.G."/>
            <person name="Goodisman M.A.D."/>
        </authorList>
    </citation>
    <scope>NUCLEOTIDE SEQUENCE [LARGE SCALE GENOMIC DNA]</scope>
    <source>
        <strain evidence="1">233</strain>
        <tissue evidence="1">Head and thorax</tissue>
    </source>
</reference>
<evidence type="ECO:0000313" key="1">
    <source>
        <dbReference type="EMBL" id="KAL2732065.1"/>
    </source>
</evidence>
<evidence type="ECO:0000313" key="2">
    <source>
        <dbReference type="Proteomes" id="UP001607302"/>
    </source>
</evidence>
<dbReference type="EMBL" id="JAUDFV010000102">
    <property type="protein sequence ID" value="KAL2732065.1"/>
    <property type="molecule type" value="Genomic_DNA"/>
</dbReference>
<gene>
    <name evidence="1" type="ORF">V1478_004753</name>
</gene>
<keyword evidence="2" id="KW-1185">Reference proteome</keyword>
<dbReference type="AlphaFoldDB" id="A0ABD2BH33"/>
<protein>
    <submittedName>
        <fullName evidence="1">Uncharacterized protein</fullName>
    </submittedName>
</protein>
<accession>A0ABD2BH33</accession>
<name>A0ABD2BH33_VESSQ</name>
<sequence>MPVALVAKPEAICLLIKSKISVTVVVAKVKAKALGNILMKKLARDDSRKGSLSLAGRSRRANFLREINREFVWAKAPSE</sequence>
<proteinExistence type="predicted"/>
<dbReference type="Proteomes" id="UP001607302">
    <property type="component" value="Unassembled WGS sequence"/>
</dbReference>